<name>A0ABN3J8X5_9ACTN</name>
<evidence type="ECO:0000256" key="1">
    <source>
        <dbReference type="SAM" id="MobiDB-lite"/>
    </source>
</evidence>
<dbReference type="Pfam" id="PF13560">
    <property type="entry name" value="HTH_31"/>
    <property type="match status" value="1"/>
</dbReference>
<organism evidence="2 3">
    <name type="scientific">Streptomyces coeruleofuscus</name>
    <dbReference type="NCBI Taxonomy" id="66879"/>
    <lineage>
        <taxon>Bacteria</taxon>
        <taxon>Bacillati</taxon>
        <taxon>Actinomycetota</taxon>
        <taxon>Actinomycetes</taxon>
        <taxon>Kitasatosporales</taxon>
        <taxon>Streptomycetaceae</taxon>
        <taxon>Streptomyces</taxon>
    </lineage>
</organism>
<feature type="compositionally biased region" description="Low complexity" evidence="1">
    <location>
        <begin position="89"/>
        <end position="108"/>
    </location>
</feature>
<evidence type="ECO:0008006" key="4">
    <source>
        <dbReference type="Google" id="ProtNLM"/>
    </source>
</evidence>
<dbReference type="InterPro" id="IPR010982">
    <property type="entry name" value="Lambda_DNA-bd_dom_sf"/>
</dbReference>
<reference evidence="2 3" key="1">
    <citation type="journal article" date="2019" name="Int. J. Syst. Evol. Microbiol.">
        <title>The Global Catalogue of Microorganisms (GCM) 10K type strain sequencing project: providing services to taxonomists for standard genome sequencing and annotation.</title>
        <authorList>
            <consortium name="The Broad Institute Genomics Platform"/>
            <consortium name="The Broad Institute Genome Sequencing Center for Infectious Disease"/>
            <person name="Wu L."/>
            <person name="Ma J."/>
        </authorList>
    </citation>
    <scope>NUCLEOTIDE SEQUENCE [LARGE SCALE GENOMIC DNA]</scope>
    <source>
        <strain evidence="2 3">JCM 4358</strain>
    </source>
</reference>
<protein>
    <recommendedName>
        <fullName evidence="4">XRE family transcriptional regulator</fullName>
    </recommendedName>
</protein>
<feature type="compositionally biased region" description="Low complexity" evidence="1">
    <location>
        <begin position="122"/>
        <end position="134"/>
    </location>
</feature>
<evidence type="ECO:0000313" key="2">
    <source>
        <dbReference type="EMBL" id="GAA2424699.1"/>
    </source>
</evidence>
<dbReference type="SUPFAM" id="SSF47413">
    <property type="entry name" value="lambda repressor-like DNA-binding domains"/>
    <property type="match status" value="1"/>
</dbReference>
<proteinExistence type="predicted"/>
<feature type="region of interest" description="Disordered" evidence="1">
    <location>
        <begin position="85"/>
        <end position="136"/>
    </location>
</feature>
<comment type="caution">
    <text evidence="2">The sequence shown here is derived from an EMBL/GenBank/DDBJ whole genome shotgun (WGS) entry which is preliminary data.</text>
</comment>
<sequence>MTRTPPGPLPPERARLASVLTELKAGTGLSLAALAAKTTFSKSSWERYLNGKTLPPRQAVQELCRLAGEPEGRCLALWELTESEWSGRAAPTTPTQKATPPQKAMPTQKPTPPPTPAPTQMPAPAETHAPPAAEVSPAVGGKVPVLALLASVCAIAAGGLSVALVLLAGQSADPRPSPPPSPSAPAPRCRAAACEGRSPMHMRCGTAPLTLASHRTSTGAHLELRYSEKCEAGWARMWSTRIGDRLELNRAGAGRRPHAAEVTDDIAAQSYVYTPMTESRPGTTVRACFRPAAGGNRECFDARVV</sequence>
<feature type="compositionally biased region" description="Pro residues" evidence="1">
    <location>
        <begin position="109"/>
        <end position="121"/>
    </location>
</feature>
<dbReference type="CDD" id="cd00093">
    <property type="entry name" value="HTH_XRE"/>
    <property type="match status" value="1"/>
</dbReference>
<gene>
    <name evidence="2" type="ORF">GCM10010255_78060</name>
</gene>
<dbReference type="InterPro" id="IPR021224">
    <property type="entry name" value="DUF2690"/>
</dbReference>
<evidence type="ECO:0000313" key="3">
    <source>
        <dbReference type="Proteomes" id="UP001499986"/>
    </source>
</evidence>
<dbReference type="Proteomes" id="UP001499986">
    <property type="component" value="Unassembled WGS sequence"/>
</dbReference>
<dbReference type="Pfam" id="PF10901">
    <property type="entry name" value="DUF2690"/>
    <property type="match status" value="1"/>
</dbReference>
<accession>A0ABN3J8X5</accession>
<dbReference type="RefSeq" id="WP_346139402.1">
    <property type="nucleotide sequence ID" value="NZ_BAAASE010000015.1"/>
</dbReference>
<dbReference type="InterPro" id="IPR001387">
    <property type="entry name" value="Cro/C1-type_HTH"/>
</dbReference>
<keyword evidence="3" id="KW-1185">Reference proteome</keyword>
<dbReference type="EMBL" id="BAAASE010000015">
    <property type="protein sequence ID" value="GAA2424699.1"/>
    <property type="molecule type" value="Genomic_DNA"/>
</dbReference>